<feature type="compositionally biased region" description="Low complexity" evidence="6">
    <location>
        <begin position="104"/>
        <end position="126"/>
    </location>
</feature>
<evidence type="ECO:0000256" key="6">
    <source>
        <dbReference type="SAM" id="MobiDB-lite"/>
    </source>
</evidence>
<dbReference type="PANTHER" id="PTHR45626">
    <property type="entry name" value="TRANSCRIPTION TERMINATION FACTOR 2-RELATED"/>
    <property type="match status" value="1"/>
</dbReference>
<dbReference type="GO" id="GO:0008094">
    <property type="term" value="F:ATP-dependent activity, acting on DNA"/>
    <property type="evidence" value="ECO:0007669"/>
    <property type="project" value="TreeGrafter"/>
</dbReference>
<dbReference type="GO" id="GO:0005634">
    <property type="term" value="C:nucleus"/>
    <property type="evidence" value="ECO:0007669"/>
    <property type="project" value="TreeGrafter"/>
</dbReference>
<feature type="domain" description="Helicase C-terminal" evidence="7">
    <location>
        <begin position="2025"/>
        <end position="2191"/>
    </location>
</feature>
<evidence type="ECO:0000256" key="4">
    <source>
        <dbReference type="ARBA" id="ARBA00022801"/>
    </source>
</evidence>
<dbReference type="OrthoDB" id="423221at2759"/>
<dbReference type="SUPFAM" id="SSF52540">
    <property type="entry name" value="P-loop containing nucleoside triphosphate hydrolases"/>
    <property type="match status" value="2"/>
</dbReference>
<feature type="region of interest" description="Disordered" evidence="6">
    <location>
        <begin position="92"/>
        <end position="301"/>
    </location>
</feature>
<dbReference type="InterPro" id="IPR014001">
    <property type="entry name" value="Helicase_ATP-bd"/>
</dbReference>
<proteinExistence type="predicted"/>
<dbReference type="PROSITE" id="PS51194">
    <property type="entry name" value="HELICASE_CTER"/>
    <property type="match status" value="1"/>
</dbReference>
<keyword evidence="4" id="KW-0378">Hydrolase</keyword>
<evidence type="ECO:0000256" key="2">
    <source>
        <dbReference type="ARBA" id="ARBA00022679"/>
    </source>
</evidence>
<dbReference type="InterPro" id="IPR001650">
    <property type="entry name" value="Helicase_C-like"/>
</dbReference>
<protein>
    <recommendedName>
        <fullName evidence="7">Helicase C-terminal domain-containing protein</fullName>
    </recommendedName>
</protein>
<evidence type="ECO:0000256" key="5">
    <source>
        <dbReference type="ARBA" id="ARBA00022840"/>
    </source>
</evidence>
<dbReference type="EMBL" id="MU001631">
    <property type="protein sequence ID" value="KAF2487372.1"/>
    <property type="molecule type" value="Genomic_DNA"/>
</dbReference>
<feature type="compositionally biased region" description="Low complexity" evidence="6">
    <location>
        <begin position="135"/>
        <end position="146"/>
    </location>
</feature>
<dbReference type="CDD" id="cd18793">
    <property type="entry name" value="SF2_C_SNF"/>
    <property type="match status" value="1"/>
</dbReference>
<keyword evidence="9" id="KW-1185">Reference proteome</keyword>
<dbReference type="Proteomes" id="UP000799767">
    <property type="component" value="Unassembled WGS sequence"/>
</dbReference>
<dbReference type="GO" id="GO:0005524">
    <property type="term" value="F:ATP binding"/>
    <property type="evidence" value="ECO:0007669"/>
    <property type="project" value="UniProtKB-KW"/>
</dbReference>
<gene>
    <name evidence="8" type="ORF">BDY17DRAFT_288848</name>
</gene>
<dbReference type="Gene3D" id="3.40.50.150">
    <property type="entry name" value="Vaccinia Virus protein VP39"/>
    <property type="match status" value="1"/>
</dbReference>
<keyword evidence="2" id="KW-0808">Transferase</keyword>
<dbReference type="GO" id="GO:0006281">
    <property type="term" value="P:DNA repair"/>
    <property type="evidence" value="ECO:0007669"/>
    <property type="project" value="TreeGrafter"/>
</dbReference>
<keyword evidence="5" id="KW-0067">ATP-binding</keyword>
<dbReference type="GO" id="GO:0032259">
    <property type="term" value="P:methylation"/>
    <property type="evidence" value="ECO:0007669"/>
    <property type="project" value="UniProtKB-KW"/>
</dbReference>
<dbReference type="InterPro" id="IPR027417">
    <property type="entry name" value="P-loop_NTPase"/>
</dbReference>
<dbReference type="InterPro" id="IPR001525">
    <property type="entry name" value="C5_MeTfrase"/>
</dbReference>
<dbReference type="RefSeq" id="XP_033593941.1">
    <property type="nucleotide sequence ID" value="XM_033732260.1"/>
</dbReference>
<dbReference type="GO" id="GO:0008168">
    <property type="term" value="F:methyltransferase activity"/>
    <property type="evidence" value="ECO:0007669"/>
    <property type="project" value="UniProtKB-KW"/>
</dbReference>
<evidence type="ECO:0000313" key="9">
    <source>
        <dbReference type="Proteomes" id="UP000799767"/>
    </source>
</evidence>
<dbReference type="Pfam" id="PF00271">
    <property type="entry name" value="Helicase_C"/>
    <property type="match status" value="1"/>
</dbReference>
<dbReference type="GeneID" id="54473262"/>
<dbReference type="SMART" id="SM00487">
    <property type="entry name" value="DEXDc"/>
    <property type="match status" value="1"/>
</dbReference>
<evidence type="ECO:0000256" key="1">
    <source>
        <dbReference type="ARBA" id="ARBA00022603"/>
    </source>
</evidence>
<reference evidence="8" key="1">
    <citation type="journal article" date="2020" name="Stud. Mycol.">
        <title>101 Dothideomycetes genomes: a test case for predicting lifestyles and emergence of pathogens.</title>
        <authorList>
            <person name="Haridas S."/>
            <person name="Albert R."/>
            <person name="Binder M."/>
            <person name="Bloem J."/>
            <person name="Labutti K."/>
            <person name="Salamov A."/>
            <person name="Andreopoulos B."/>
            <person name="Baker S."/>
            <person name="Barry K."/>
            <person name="Bills G."/>
            <person name="Bluhm B."/>
            <person name="Cannon C."/>
            <person name="Castanera R."/>
            <person name="Culley D."/>
            <person name="Daum C."/>
            <person name="Ezra D."/>
            <person name="Gonzalez J."/>
            <person name="Henrissat B."/>
            <person name="Kuo A."/>
            <person name="Liang C."/>
            <person name="Lipzen A."/>
            <person name="Lutzoni F."/>
            <person name="Magnuson J."/>
            <person name="Mondo S."/>
            <person name="Nolan M."/>
            <person name="Ohm R."/>
            <person name="Pangilinan J."/>
            <person name="Park H.-J."/>
            <person name="Ramirez L."/>
            <person name="Alfaro M."/>
            <person name="Sun H."/>
            <person name="Tritt A."/>
            <person name="Yoshinaga Y."/>
            <person name="Zwiers L.-H."/>
            <person name="Turgeon B."/>
            <person name="Goodwin S."/>
            <person name="Spatafora J."/>
            <person name="Crous P."/>
            <person name="Grigoriev I."/>
        </authorList>
    </citation>
    <scope>NUCLEOTIDE SEQUENCE</scope>
    <source>
        <strain evidence="8">CBS 113389</strain>
    </source>
</reference>
<dbReference type="InterPro" id="IPR000330">
    <property type="entry name" value="SNF2_N"/>
</dbReference>
<dbReference type="Pfam" id="PF00145">
    <property type="entry name" value="DNA_methylase"/>
    <property type="match status" value="1"/>
</dbReference>
<keyword evidence="3" id="KW-0547">Nucleotide-binding</keyword>
<organism evidence="8 9">
    <name type="scientific">Neohortaea acidophila</name>
    <dbReference type="NCBI Taxonomy" id="245834"/>
    <lineage>
        <taxon>Eukaryota</taxon>
        <taxon>Fungi</taxon>
        <taxon>Dikarya</taxon>
        <taxon>Ascomycota</taxon>
        <taxon>Pezizomycotina</taxon>
        <taxon>Dothideomycetes</taxon>
        <taxon>Dothideomycetidae</taxon>
        <taxon>Mycosphaerellales</taxon>
        <taxon>Teratosphaeriaceae</taxon>
        <taxon>Neohortaea</taxon>
    </lineage>
</organism>
<feature type="compositionally biased region" description="Basic and acidic residues" evidence="6">
    <location>
        <begin position="1898"/>
        <end position="1908"/>
    </location>
</feature>
<evidence type="ECO:0000256" key="3">
    <source>
        <dbReference type="ARBA" id="ARBA00022741"/>
    </source>
</evidence>
<dbReference type="InterPro" id="IPR029063">
    <property type="entry name" value="SAM-dependent_MTases_sf"/>
</dbReference>
<feature type="compositionally biased region" description="Polar residues" evidence="6">
    <location>
        <begin position="265"/>
        <end position="275"/>
    </location>
</feature>
<dbReference type="Pfam" id="PF00176">
    <property type="entry name" value="SNF2-rel_dom"/>
    <property type="match status" value="1"/>
</dbReference>
<dbReference type="Gene3D" id="3.40.50.300">
    <property type="entry name" value="P-loop containing nucleotide triphosphate hydrolases"/>
    <property type="match status" value="2"/>
</dbReference>
<dbReference type="SUPFAM" id="SSF53335">
    <property type="entry name" value="S-adenosyl-L-methionine-dependent methyltransferases"/>
    <property type="match status" value="1"/>
</dbReference>
<feature type="compositionally biased region" description="Basic residues" evidence="6">
    <location>
        <begin position="193"/>
        <end position="203"/>
    </location>
</feature>
<dbReference type="PANTHER" id="PTHR45626:SF26">
    <property type="entry name" value="FAMILY HELICASE, PUTATIVE (AFU_ORTHOLOGUE AFUA_2G09120)-RELATED"/>
    <property type="match status" value="1"/>
</dbReference>
<dbReference type="GO" id="GO:0016787">
    <property type="term" value="F:hydrolase activity"/>
    <property type="evidence" value="ECO:0007669"/>
    <property type="project" value="UniProtKB-KW"/>
</dbReference>
<keyword evidence="1" id="KW-0489">Methyltransferase</keyword>
<sequence length="2259" mass="250524">MAASTTRKRRALYDHTDDEYDSDEIVVVQYKKRARTSRTPLKAIENSAVQSSPAPTALTRRVLDYVHIPVRSFSNGTGNNDVASILRSDHVPLSSPLRKPAVKAPARSRSARFSAPVAPVAAPASPIREPDDYFEQAASEQAAPEQVLSDQAASEPATSNTLSRPRRSIARRSYVPEPLSDEESDHELVTSRHTTRPQSRAKFRLSAAKKALPDADASDFEMSGESAASSTDAGEPTESEDDTSVGAASSDEENVSQRNRKPSRPQKSTQSSSRGANKGGSAKATSKNMTKLHGRGKVSNGLNLDLPPLSSVDEIFQDLTERSLALGLDKVLEHLHSRPLRVATMCSGTESPLLALQKVEDVLKAQSGHTLNVEHVFSAEIEPYKQAYIERNFNPPIIFRDITETMYTDEDIATTAYGGKARIPTDIDMLIAGTSCVDYSARNRQRKGMSDGGESGDTFHAVHAFCAKNRPSIVLLENVLHAPWDDMLKLFEDSDYLCAGVTVDSKDFYIPQTRCRGYMVCFDQSRLAKADKAASEKWTDLMAKFKRPASSSVLAFLQTNASSTSDQQPRMEEATREIAWAKCEITQMEYRRKSRLGLARPLTNWQESGAMLIPENGSQSWYRGLSERMLDTLDILLLRKALPSKGRYDVRHKTRIIDITQNVYMQEDSNAMGIVGCITPTAQFFISDAGRAMLPEETLMLQGLPLDKISFTTEAPSDLRNLAGNAMTTTVVGSAILSALTAGYKFLGQPDGRMTNGLQPMSRNAAQTALLLGAHTVQESDSNEQIVDMPMLLRRATLALRRCFCEGAQGIAKQPIQQCTDCEHTTCVACGGNPAHNYRQLAESGSTRISVESFETELRSCLPLRIQLGTVNGLRKLARSTKDDIMKYLEHVEQSVKEPFHISHFRRTHCLTLMYQSRTARLELVFIGGRAEWRLFVLPPAQLASNDPLRQALTQPVAVAPIGAALFGNPWQWRLPTTTDIRISITGSGSKAPSWLQRIGLPDFRDDWQWEMLTISILDKKDIPSAARSIEGTYQFRPHCGTANESLYAKQDKRGQPLYLFLDPTRTGHEDLDQFVFATNKGSLEYDEVRPVIGRVVGWRSWDHVKPRVEAVLQIDDWSSDVPNDGHMTVLPSSLQTVRLKGLKTPSINGCQRATTIVGGLVPREVSKMDLDISDLSVALVLANDRQFYSENSWIFEELRRSFPIGEWLSFAHPDATQRCSACAPISPPLRWKLGEKNEIVPYPDSQSATMFERAIKQRPNPLVVEKSLTQDGERILLGANLLSLAHRAFARLPSKTEDFRFSWRIVTGSGESSKFRPFRLSKTTGLRPFSQDLQCAVTLFPTQRLSLAWMKQQDSRPVKCEVEEIEEAVLPGLGWTAEMRATGQVEVRGGICADFPGSGKTIKTMALIQSELLERNAADIIQSLESQPIPAASGLLPSAATLVLVPRSLMEQWRSEIEEKMGWDEGVLSISTTADLDKVTLQEMQEAKCILVSQNVTSSDSYVERLANFAGIPGPATTTRPRPLAEWRKAARKDIPEHLEVLQGSGLRALQKLVKRKYEDNLNDEVFKASVPSRRLRGREYVSAADRKNDASVKSSKTAPKASGSINVSKINCPLFEMFYWNRLVVDEFHQMDAKDHNCIVSLVADKRWGLSATPAMDDCYDISRMASILGLELRTGSDARGLMKQKNAAAMRADMTPSERFVSMQQMPSARVHQRIRQSAQQFLDTFVRRDIEKFADLEYTEHLVPVTLDVAHRAVYAELSQHLNSLDMRIRKSNKSKAQSTDRDTRLHEAIATSESAEEALSKVAASSTEALSLLTRRREKEIGQCKIDLEEAAVEAKAMEAEVLADWALVRLEKGMLGDEETIADVKHVLEVVGQQAKAKKASKTSDQDASNDDGARKEKGARDRTSDFNKIATRLLVCNRSLRFLKNVEAIQQQVAKKAARVTCDRSDCRGQKGASIGVSAFCGHTVCSSCFDDATRRGTTKCPAQGCTADVRDFHLLWDHKMGGLLAAATPPFGAKVEAATNLLRQVRTKGDQAILFVQYEAQLHEVESALQQASINAIVVKESKLAGQQIESFRQSGNDDASKPTVLVLNASSETAAGFNLQNANHVIFLSPLLRDTQYEYEATMAQAIGRVRRPGQKKLIHVYRIAALDTIDVDILEHRERRTDAIKEQSGPNLVPPKAKKAARVGEEAVGERTQLVREKDRFSLRPRSWLVGKEDGSEQAARVRGKGRVAGWEDFSSLIKWSRAYTENDL</sequence>
<feature type="compositionally biased region" description="Polar residues" evidence="6">
    <location>
        <begin position="148"/>
        <end position="163"/>
    </location>
</feature>
<evidence type="ECO:0000313" key="8">
    <source>
        <dbReference type="EMBL" id="KAF2487372.1"/>
    </source>
</evidence>
<name>A0A6A6Q4Z8_9PEZI</name>
<dbReference type="InterPro" id="IPR050628">
    <property type="entry name" value="SNF2_RAD54_helicase_TF"/>
</dbReference>
<accession>A0A6A6Q4Z8</accession>
<dbReference type="InterPro" id="IPR049730">
    <property type="entry name" value="SNF2/RAD54-like_C"/>
</dbReference>
<evidence type="ECO:0000259" key="7">
    <source>
        <dbReference type="PROSITE" id="PS51194"/>
    </source>
</evidence>
<feature type="region of interest" description="Disordered" evidence="6">
    <location>
        <begin position="1881"/>
        <end position="1908"/>
    </location>
</feature>
<dbReference type="CDD" id="cd16449">
    <property type="entry name" value="RING-HC"/>
    <property type="match status" value="1"/>
</dbReference>